<dbReference type="RefSeq" id="WP_377567757.1">
    <property type="nucleotide sequence ID" value="NZ_JBHTJZ010000067.1"/>
</dbReference>
<evidence type="ECO:0000256" key="1">
    <source>
        <dbReference type="ARBA" id="ARBA00004141"/>
    </source>
</evidence>
<feature type="transmembrane region" description="Helical" evidence="6">
    <location>
        <begin position="544"/>
        <end position="566"/>
    </location>
</feature>
<feature type="transmembrane region" description="Helical" evidence="6">
    <location>
        <begin position="61"/>
        <end position="79"/>
    </location>
</feature>
<sequence length="751" mass="85232">MGARQKATKRDYPGNTGRGEVSPLWWLGAIGLALFFIFFPYDRGLFNGYESSFEPPIYKSAIYIFILSFLPLIYLIRNWKISNHTGIMSIAVMLIPLVYWISSMQAVSDYYADFMVMVYGMFALFFINGLYTAGAVQTRYIIEGGIMIAGGIIVLFGLFNLFGQTYYMDALWRAHDGYRLTSVFQYSNTYAGFLIALFLACLYYASHSGNRYIRLMNAAFLVPIWISFMLTFSRGAFVIIPIVVLLTIPLLKLTKQITYLLYMVFSVAVSMIILGKITTIMNDIAAIVQPTGSKTPSTISLFNSLPATGWGLLLAASLVSAAFVWLYHAKLETWVESKLARIADRKWSFLLIPALIVVITIASAALLLSSPAVRGLLPQQLADRFENINFNQHSVLERLTFYKDGLKAASDYPVIGAGGGAWQAMYEQYQNNPYESRQAHSFYVQVLVEVGWLGLAILIGFIAYAYFLYIRSHIRHPELRGSHLVFFILSLSLLAHSAMDFDMSYVYIGALVFLSLGCMLAPFRNKLEIASLSNVQFNDWRKSVYPALLAVICFTLLIVTSIHYSAASRYNETITMAVEQKASYAQLMEMLDKSIDQAPDQATYSVTKVSWILQVYEQSKDPELLKQAQQTLDSARKHDEYNRGLLSLQIRLHQLNGKLEDTLPVLDEALLKFPWMIEMYEHAMLAYGDVRRIALQSKDEEKASQYEQRIRDLEAEVNRRMTMLETLPEEQKQGRSFYFTTPMKEVLASLK</sequence>
<dbReference type="InterPro" id="IPR007016">
    <property type="entry name" value="O-antigen_ligase-rel_domated"/>
</dbReference>
<evidence type="ECO:0000313" key="8">
    <source>
        <dbReference type="EMBL" id="MFD0961819.1"/>
    </source>
</evidence>
<feature type="transmembrane region" description="Helical" evidence="6">
    <location>
        <begin position="347"/>
        <end position="368"/>
    </location>
</feature>
<comment type="caution">
    <text evidence="8">The sequence shown here is derived from an EMBL/GenBank/DDBJ whole genome shotgun (WGS) entry which is preliminary data.</text>
</comment>
<evidence type="ECO:0000256" key="6">
    <source>
        <dbReference type="SAM" id="Phobius"/>
    </source>
</evidence>
<feature type="transmembrane region" description="Helical" evidence="6">
    <location>
        <begin position="236"/>
        <end position="253"/>
    </location>
</feature>
<keyword evidence="3 6" id="KW-1133">Transmembrane helix</keyword>
<keyword evidence="9" id="KW-1185">Reference proteome</keyword>
<accession>A0ABW3HWM1</accession>
<dbReference type="PANTHER" id="PTHR37422:SF13">
    <property type="entry name" value="LIPOPOLYSACCHARIDE BIOSYNTHESIS PROTEIN PA4999-RELATED"/>
    <property type="match status" value="1"/>
</dbReference>
<feature type="transmembrane region" description="Helical" evidence="6">
    <location>
        <begin position="183"/>
        <end position="205"/>
    </location>
</feature>
<feature type="transmembrane region" description="Helical" evidence="6">
    <location>
        <begin position="212"/>
        <end position="230"/>
    </location>
</feature>
<evidence type="ECO:0000256" key="3">
    <source>
        <dbReference type="ARBA" id="ARBA00022989"/>
    </source>
</evidence>
<dbReference type="Pfam" id="PF04932">
    <property type="entry name" value="Wzy_C"/>
    <property type="match status" value="1"/>
</dbReference>
<feature type="transmembrane region" description="Helical" evidence="6">
    <location>
        <begin position="21"/>
        <end position="41"/>
    </location>
</feature>
<proteinExistence type="predicted"/>
<feature type="transmembrane region" description="Helical" evidence="6">
    <location>
        <begin position="260"/>
        <end position="287"/>
    </location>
</feature>
<organism evidence="8 9">
    <name type="scientific">Paenibacillus chungangensis</name>
    <dbReference type="NCBI Taxonomy" id="696535"/>
    <lineage>
        <taxon>Bacteria</taxon>
        <taxon>Bacillati</taxon>
        <taxon>Bacillota</taxon>
        <taxon>Bacilli</taxon>
        <taxon>Bacillales</taxon>
        <taxon>Paenibacillaceae</taxon>
        <taxon>Paenibacillus</taxon>
    </lineage>
</organism>
<dbReference type="Proteomes" id="UP001596989">
    <property type="component" value="Unassembled WGS sequence"/>
</dbReference>
<keyword evidence="4 6" id="KW-0472">Membrane</keyword>
<feature type="transmembrane region" description="Helical" evidence="6">
    <location>
        <begin position="505"/>
        <end position="523"/>
    </location>
</feature>
<feature type="domain" description="O-antigen ligase-related" evidence="7">
    <location>
        <begin position="309"/>
        <end position="459"/>
    </location>
</feature>
<keyword evidence="5" id="KW-0175">Coiled coil</keyword>
<comment type="subcellular location">
    <subcellularLocation>
        <location evidence="1">Membrane</location>
        <topology evidence="1">Multi-pass membrane protein</topology>
    </subcellularLocation>
</comment>
<feature type="transmembrane region" description="Helical" evidence="6">
    <location>
        <begin position="86"/>
        <end position="102"/>
    </location>
</feature>
<dbReference type="EMBL" id="JBHTJZ010000067">
    <property type="protein sequence ID" value="MFD0961819.1"/>
    <property type="molecule type" value="Genomic_DNA"/>
</dbReference>
<feature type="transmembrane region" description="Helical" evidence="6">
    <location>
        <begin position="114"/>
        <end position="133"/>
    </location>
</feature>
<name>A0ABW3HWM1_9BACL</name>
<feature type="transmembrane region" description="Helical" evidence="6">
    <location>
        <begin position="481"/>
        <end position="499"/>
    </location>
</feature>
<feature type="transmembrane region" description="Helical" evidence="6">
    <location>
        <begin position="307"/>
        <end position="327"/>
    </location>
</feature>
<evidence type="ECO:0000313" key="9">
    <source>
        <dbReference type="Proteomes" id="UP001596989"/>
    </source>
</evidence>
<protein>
    <submittedName>
        <fullName evidence="8">O-antigen ligase family protein</fullName>
    </submittedName>
</protein>
<dbReference type="PANTHER" id="PTHR37422">
    <property type="entry name" value="TEICHURONIC ACID BIOSYNTHESIS PROTEIN TUAE"/>
    <property type="match status" value="1"/>
</dbReference>
<keyword evidence="8" id="KW-0436">Ligase</keyword>
<evidence type="ECO:0000256" key="2">
    <source>
        <dbReference type="ARBA" id="ARBA00022692"/>
    </source>
</evidence>
<dbReference type="GO" id="GO:0016874">
    <property type="term" value="F:ligase activity"/>
    <property type="evidence" value="ECO:0007669"/>
    <property type="project" value="UniProtKB-KW"/>
</dbReference>
<feature type="transmembrane region" description="Helical" evidence="6">
    <location>
        <begin position="140"/>
        <end position="163"/>
    </location>
</feature>
<gene>
    <name evidence="8" type="ORF">ACFQ2I_20970</name>
</gene>
<feature type="transmembrane region" description="Helical" evidence="6">
    <location>
        <begin position="450"/>
        <end position="469"/>
    </location>
</feature>
<keyword evidence="2 6" id="KW-0812">Transmembrane</keyword>
<dbReference type="InterPro" id="IPR051533">
    <property type="entry name" value="WaaL-like"/>
</dbReference>
<reference evidence="9" key="1">
    <citation type="journal article" date="2019" name="Int. J. Syst. Evol. Microbiol.">
        <title>The Global Catalogue of Microorganisms (GCM) 10K type strain sequencing project: providing services to taxonomists for standard genome sequencing and annotation.</title>
        <authorList>
            <consortium name="The Broad Institute Genomics Platform"/>
            <consortium name="The Broad Institute Genome Sequencing Center for Infectious Disease"/>
            <person name="Wu L."/>
            <person name="Ma J."/>
        </authorList>
    </citation>
    <scope>NUCLEOTIDE SEQUENCE [LARGE SCALE GENOMIC DNA]</scope>
    <source>
        <strain evidence="9">CCUG 59129</strain>
    </source>
</reference>
<evidence type="ECO:0000259" key="7">
    <source>
        <dbReference type="Pfam" id="PF04932"/>
    </source>
</evidence>
<evidence type="ECO:0000256" key="5">
    <source>
        <dbReference type="SAM" id="Coils"/>
    </source>
</evidence>
<feature type="coiled-coil region" evidence="5">
    <location>
        <begin position="696"/>
        <end position="723"/>
    </location>
</feature>
<evidence type="ECO:0000256" key="4">
    <source>
        <dbReference type="ARBA" id="ARBA00023136"/>
    </source>
</evidence>